<dbReference type="EMBL" id="ML213610">
    <property type="protein sequence ID" value="TFK37115.1"/>
    <property type="molecule type" value="Genomic_DNA"/>
</dbReference>
<evidence type="ECO:0000259" key="22">
    <source>
        <dbReference type="Pfam" id="PF08696"/>
    </source>
</evidence>
<dbReference type="GO" id="GO:0003677">
    <property type="term" value="F:DNA binding"/>
    <property type="evidence" value="ECO:0007669"/>
    <property type="project" value="UniProtKB-UniRule"/>
</dbReference>
<evidence type="ECO:0000256" key="9">
    <source>
        <dbReference type="ARBA" id="ARBA00022763"/>
    </source>
</evidence>
<dbReference type="GO" id="GO:0046872">
    <property type="term" value="F:metal ion binding"/>
    <property type="evidence" value="ECO:0007669"/>
    <property type="project" value="UniProtKB-UniRule"/>
</dbReference>
<comment type="cofactor">
    <cofactor evidence="1">
        <name>[4Fe-4S] cluster</name>
        <dbReference type="ChEBI" id="CHEBI:49883"/>
    </cofactor>
</comment>
<dbReference type="GO" id="GO:0017108">
    <property type="term" value="F:5'-flap endonuclease activity"/>
    <property type="evidence" value="ECO:0007669"/>
    <property type="project" value="UniProtKB-UniRule"/>
</dbReference>
<comment type="function">
    <text evidence="20">Key enzyme involved in DNA replication and DNA repair. Involved in Okazaki fragments processing by cleaving long flaps that escape FEN1: flaps that are longer than 27 nucleotides are coated by replication protein A complex (RPA), leading to recruit DNA2 which cleaves the flap until it is too short to bind RPA and becomes a substrate for FEN1. Also involved in 5'-end resection of DNA during double-strand break (DSB) repair by mediating the cleavage of 5'-ssDNA.</text>
</comment>
<evidence type="ECO:0000256" key="16">
    <source>
        <dbReference type="ARBA" id="ARBA00023204"/>
    </source>
</evidence>
<keyword evidence="5 20" id="KW-0540">Nuclease</keyword>
<dbReference type="Pfam" id="PF13086">
    <property type="entry name" value="AAA_11"/>
    <property type="match status" value="1"/>
</dbReference>
<evidence type="ECO:0000256" key="3">
    <source>
        <dbReference type="ARBA" id="ARBA00022485"/>
    </source>
</evidence>
<feature type="domain" description="DNA replication factor Dna2 N-terminal" evidence="22">
    <location>
        <begin position="145"/>
        <end position="355"/>
    </location>
</feature>
<dbReference type="SUPFAM" id="SSF52540">
    <property type="entry name" value="P-loop containing nucleoside triphosphate hydrolases"/>
    <property type="match status" value="1"/>
</dbReference>
<name>A0A5C3LWL1_9AGAR</name>
<gene>
    <name evidence="25" type="ORF">BDQ12DRAFT_608443</name>
</gene>
<comment type="catalytic activity">
    <reaction evidence="19 20">
        <text>ATP + H2O = ADP + phosphate + H(+)</text>
        <dbReference type="Rhea" id="RHEA:13065"/>
        <dbReference type="ChEBI" id="CHEBI:15377"/>
        <dbReference type="ChEBI" id="CHEBI:15378"/>
        <dbReference type="ChEBI" id="CHEBI:30616"/>
        <dbReference type="ChEBI" id="CHEBI:43474"/>
        <dbReference type="ChEBI" id="CHEBI:456216"/>
        <dbReference type="EC" id="3.6.4.12"/>
    </reaction>
</comment>
<keyword evidence="8" id="KW-0255">Endonuclease</keyword>
<dbReference type="InterPro" id="IPR011604">
    <property type="entry name" value="PDDEXK-like_dom_sf"/>
</dbReference>
<dbReference type="GO" id="GO:0006281">
    <property type="term" value="P:DNA repair"/>
    <property type="evidence" value="ECO:0007669"/>
    <property type="project" value="UniProtKB-KW"/>
</dbReference>
<dbReference type="GO" id="GO:0005694">
    <property type="term" value="C:chromosome"/>
    <property type="evidence" value="ECO:0007669"/>
    <property type="project" value="UniProtKB-SubCell"/>
</dbReference>
<evidence type="ECO:0000256" key="8">
    <source>
        <dbReference type="ARBA" id="ARBA00022759"/>
    </source>
</evidence>
<evidence type="ECO:0000256" key="21">
    <source>
        <dbReference type="SAM" id="MobiDB-lite"/>
    </source>
</evidence>
<dbReference type="CDD" id="cd22318">
    <property type="entry name" value="DNA2_N-like"/>
    <property type="match status" value="1"/>
</dbReference>
<keyword evidence="20" id="KW-0158">Chromosome</keyword>
<evidence type="ECO:0000256" key="1">
    <source>
        <dbReference type="ARBA" id="ARBA00001966"/>
    </source>
</evidence>
<dbReference type="FunFam" id="3.40.50.300:FF:000789">
    <property type="entry name" value="DNA replication ATP-dependent helicase/nuclease DNA2"/>
    <property type="match status" value="1"/>
</dbReference>
<keyword evidence="13 20" id="KW-0408">Iron</keyword>
<evidence type="ECO:0000256" key="10">
    <source>
        <dbReference type="ARBA" id="ARBA00022801"/>
    </source>
</evidence>
<dbReference type="InterPro" id="IPR041679">
    <property type="entry name" value="DNA2/NAM7-like_C"/>
</dbReference>
<dbReference type="GO" id="GO:0071932">
    <property type="term" value="P:replication fork reversal"/>
    <property type="evidence" value="ECO:0007669"/>
    <property type="project" value="TreeGrafter"/>
</dbReference>
<keyword evidence="17 20" id="KW-0539">Nucleus</keyword>
<keyword evidence="10 20" id="KW-0378">Hydrolase</keyword>
<dbReference type="Gene3D" id="3.90.320.10">
    <property type="match status" value="1"/>
</dbReference>
<evidence type="ECO:0000256" key="13">
    <source>
        <dbReference type="ARBA" id="ARBA00023004"/>
    </source>
</evidence>
<dbReference type="InterPro" id="IPR014808">
    <property type="entry name" value="DNA_replication_fac_Dna2_N"/>
</dbReference>
<dbReference type="OrthoDB" id="6513042at2759"/>
<evidence type="ECO:0000259" key="24">
    <source>
        <dbReference type="Pfam" id="PF13087"/>
    </source>
</evidence>
<dbReference type="GO" id="GO:0051539">
    <property type="term" value="F:4 iron, 4 sulfur cluster binding"/>
    <property type="evidence" value="ECO:0007669"/>
    <property type="project" value="UniProtKB-UniRule"/>
</dbReference>
<feature type="domain" description="DNA2/NAM7 helicase-like C-terminal" evidence="24">
    <location>
        <begin position="866"/>
        <end position="1078"/>
    </location>
</feature>
<keyword evidence="7 20" id="KW-0547">Nucleotide-binding</keyword>
<dbReference type="STRING" id="68775.A0A5C3LWL1"/>
<evidence type="ECO:0000256" key="17">
    <source>
        <dbReference type="ARBA" id="ARBA00023242"/>
    </source>
</evidence>
<dbReference type="Gene3D" id="3.40.50.300">
    <property type="entry name" value="P-loop containing nucleotide triphosphate hydrolases"/>
    <property type="match status" value="2"/>
</dbReference>
<dbReference type="InterPro" id="IPR047187">
    <property type="entry name" value="SF1_C_Upf1"/>
</dbReference>
<dbReference type="GO" id="GO:0005524">
    <property type="term" value="F:ATP binding"/>
    <property type="evidence" value="ECO:0007669"/>
    <property type="project" value="UniProtKB-UniRule"/>
</dbReference>
<evidence type="ECO:0000313" key="26">
    <source>
        <dbReference type="Proteomes" id="UP000308652"/>
    </source>
</evidence>
<dbReference type="GO" id="GO:0005634">
    <property type="term" value="C:nucleus"/>
    <property type="evidence" value="ECO:0007669"/>
    <property type="project" value="UniProtKB-SubCell"/>
</dbReference>
<keyword evidence="6 20" id="KW-0479">Metal-binding</keyword>
<feature type="region of interest" description="Disordered" evidence="21">
    <location>
        <begin position="1"/>
        <end position="55"/>
    </location>
</feature>
<dbReference type="AlphaFoldDB" id="A0A5C3LWL1"/>
<proteinExistence type="inferred from homology"/>
<evidence type="ECO:0000256" key="2">
    <source>
        <dbReference type="ARBA" id="ARBA00007913"/>
    </source>
</evidence>
<dbReference type="Proteomes" id="UP000308652">
    <property type="component" value="Unassembled WGS sequence"/>
</dbReference>
<evidence type="ECO:0000256" key="19">
    <source>
        <dbReference type="ARBA" id="ARBA00047995"/>
    </source>
</evidence>
<keyword evidence="26" id="KW-1185">Reference proteome</keyword>
<accession>A0A5C3LWL1</accession>
<dbReference type="PANTHER" id="PTHR10887:SF433">
    <property type="entry name" value="DNA REPLICATION ATP-DEPENDENT HELICASE_NUCLEASE DNA2"/>
    <property type="match status" value="1"/>
</dbReference>
<feature type="domain" description="DNA2/NAM7 helicase helicase" evidence="23">
    <location>
        <begin position="739"/>
        <end position="830"/>
    </location>
</feature>
<evidence type="ECO:0000256" key="5">
    <source>
        <dbReference type="ARBA" id="ARBA00022722"/>
    </source>
</evidence>
<keyword evidence="11 20" id="KW-0347">Helicase</keyword>
<dbReference type="GO" id="GO:0017116">
    <property type="term" value="F:single-stranded DNA helicase activity"/>
    <property type="evidence" value="ECO:0007669"/>
    <property type="project" value="UniProtKB-UniRule"/>
</dbReference>
<evidence type="ECO:0000256" key="12">
    <source>
        <dbReference type="ARBA" id="ARBA00022840"/>
    </source>
</evidence>
<reference evidence="25 26" key="1">
    <citation type="journal article" date="2019" name="Nat. Ecol. Evol.">
        <title>Megaphylogeny resolves global patterns of mushroom evolution.</title>
        <authorList>
            <person name="Varga T."/>
            <person name="Krizsan K."/>
            <person name="Foldi C."/>
            <person name="Dima B."/>
            <person name="Sanchez-Garcia M."/>
            <person name="Sanchez-Ramirez S."/>
            <person name="Szollosi G.J."/>
            <person name="Szarkandi J.G."/>
            <person name="Papp V."/>
            <person name="Albert L."/>
            <person name="Andreopoulos W."/>
            <person name="Angelini C."/>
            <person name="Antonin V."/>
            <person name="Barry K.W."/>
            <person name="Bougher N.L."/>
            <person name="Buchanan P."/>
            <person name="Buyck B."/>
            <person name="Bense V."/>
            <person name="Catcheside P."/>
            <person name="Chovatia M."/>
            <person name="Cooper J."/>
            <person name="Damon W."/>
            <person name="Desjardin D."/>
            <person name="Finy P."/>
            <person name="Geml J."/>
            <person name="Haridas S."/>
            <person name="Hughes K."/>
            <person name="Justo A."/>
            <person name="Karasinski D."/>
            <person name="Kautmanova I."/>
            <person name="Kiss B."/>
            <person name="Kocsube S."/>
            <person name="Kotiranta H."/>
            <person name="LaButti K.M."/>
            <person name="Lechner B.E."/>
            <person name="Liimatainen K."/>
            <person name="Lipzen A."/>
            <person name="Lukacs Z."/>
            <person name="Mihaltcheva S."/>
            <person name="Morgado L.N."/>
            <person name="Niskanen T."/>
            <person name="Noordeloos M.E."/>
            <person name="Ohm R.A."/>
            <person name="Ortiz-Santana B."/>
            <person name="Ovrebo C."/>
            <person name="Racz N."/>
            <person name="Riley R."/>
            <person name="Savchenko A."/>
            <person name="Shiryaev A."/>
            <person name="Soop K."/>
            <person name="Spirin V."/>
            <person name="Szebenyi C."/>
            <person name="Tomsovsky M."/>
            <person name="Tulloss R.E."/>
            <person name="Uehling J."/>
            <person name="Grigoriev I.V."/>
            <person name="Vagvolgyi C."/>
            <person name="Papp T."/>
            <person name="Martin F.M."/>
            <person name="Miettinen O."/>
            <person name="Hibbett D.S."/>
            <person name="Nagy L.G."/>
        </authorList>
    </citation>
    <scope>NUCLEOTIDE SEQUENCE [LARGE SCALE GENOMIC DNA]</scope>
    <source>
        <strain evidence="25 26">CBS 166.37</strain>
    </source>
</reference>
<evidence type="ECO:0000256" key="11">
    <source>
        <dbReference type="ARBA" id="ARBA00022806"/>
    </source>
</evidence>
<keyword evidence="15 20" id="KW-0238">DNA-binding</keyword>
<dbReference type="GO" id="GO:0033567">
    <property type="term" value="P:DNA replication, Okazaki fragment processing"/>
    <property type="evidence" value="ECO:0007669"/>
    <property type="project" value="UniProtKB-UniRule"/>
</dbReference>
<protein>
    <recommendedName>
        <fullName evidence="20">DNA replication ATP-dependent helicase/nuclease</fullName>
        <ecNumber evidence="20">3.1.-.-</ecNumber>
        <ecNumber evidence="20">3.6.4.12</ecNumber>
    </recommendedName>
</protein>
<evidence type="ECO:0000256" key="20">
    <source>
        <dbReference type="RuleBase" id="RU367041"/>
    </source>
</evidence>
<keyword evidence="16 20" id="KW-0234">DNA repair</keyword>
<dbReference type="EC" id="3.1.-.-" evidence="20"/>
<dbReference type="EC" id="3.6.4.12" evidence="20"/>
<keyword evidence="3 20" id="KW-0004">4Fe-4S</keyword>
<dbReference type="InterPro" id="IPR027417">
    <property type="entry name" value="P-loop_NTPase"/>
</dbReference>
<keyword evidence="14 20" id="KW-0411">Iron-sulfur</keyword>
<dbReference type="Pfam" id="PF08696">
    <property type="entry name" value="Dna2"/>
    <property type="match status" value="1"/>
</dbReference>
<dbReference type="CDD" id="cd18808">
    <property type="entry name" value="SF1_C_Upf1"/>
    <property type="match status" value="1"/>
</dbReference>
<comment type="similarity">
    <text evidence="2 20">Belongs to the DNA2/NAM7 helicase family.</text>
</comment>
<dbReference type="Pfam" id="PF13087">
    <property type="entry name" value="AAA_12"/>
    <property type="match status" value="1"/>
</dbReference>
<organism evidence="25 26">
    <name type="scientific">Crucibulum laeve</name>
    <dbReference type="NCBI Taxonomy" id="68775"/>
    <lineage>
        <taxon>Eukaryota</taxon>
        <taxon>Fungi</taxon>
        <taxon>Dikarya</taxon>
        <taxon>Basidiomycota</taxon>
        <taxon>Agaricomycotina</taxon>
        <taxon>Agaricomycetes</taxon>
        <taxon>Agaricomycetidae</taxon>
        <taxon>Agaricales</taxon>
        <taxon>Agaricineae</taxon>
        <taxon>Nidulariaceae</taxon>
        <taxon>Crucibulum</taxon>
    </lineage>
</organism>
<evidence type="ECO:0000256" key="4">
    <source>
        <dbReference type="ARBA" id="ARBA00022705"/>
    </source>
</evidence>
<dbReference type="GO" id="GO:0005737">
    <property type="term" value="C:cytoplasm"/>
    <property type="evidence" value="ECO:0007669"/>
    <property type="project" value="TreeGrafter"/>
</dbReference>
<keyword evidence="12 20" id="KW-0067">ATP-binding</keyword>
<feature type="compositionally biased region" description="Polar residues" evidence="21">
    <location>
        <begin position="33"/>
        <end position="53"/>
    </location>
</feature>
<keyword evidence="9 20" id="KW-0227">DNA damage</keyword>
<evidence type="ECO:0000256" key="7">
    <source>
        <dbReference type="ARBA" id="ARBA00022741"/>
    </source>
</evidence>
<evidence type="ECO:0000256" key="14">
    <source>
        <dbReference type="ARBA" id="ARBA00023014"/>
    </source>
</evidence>
<evidence type="ECO:0000256" key="6">
    <source>
        <dbReference type="ARBA" id="ARBA00022723"/>
    </source>
</evidence>
<evidence type="ECO:0000256" key="15">
    <source>
        <dbReference type="ARBA" id="ARBA00023125"/>
    </source>
</evidence>
<dbReference type="InterPro" id="IPR041677">
    <property type="entry name" value="DNA2/NAM7_AAA_11"/>
</dbReference>
<keyword evidence="4 20" id="KW-0235">DNA replication</keyword>
<sequence length="1175" mass="130964">MNSLMDGLDSDALNDSFWNAQPSPDPVKAKKTYNFQTPTKPSSKLITRNSSSLKRAVSAPSPSKVFSAGDVDLGSFLEGAENWDLDDMDPFSPKKKSPKKAAPRAVIADTSYTSIICTRCVVESVSESDYNGKWYKKLLVKLDPGEERRQVLLYDDWFQTDARIGDTINVLGTFSVLSPSSSSVALTISITSQSNFIILHPDFLLTATALSNAPQCRRKPLLSALIRSSSDITPALVWGNMLHEVMEMCLREQRWEEAWVGERIDGVIERGLSELVKLNITVENAKQEVIKRASGLKAFAERYLSDKPKPEAILTNTRASASQGASLLAIPRLLDVEEDIWSPTYGLKGKLDATVYTVVSDPSPVQAIFKSPPIVTEGPKPFEIKTGRAVASMEHRAQTMLYTLLASERYGTEVTSGLLYYTQSEEVVRVPAARNELRGLMVARNEMVSYMMSRYRTVGTGEDEMQDVEGEQEPFLPPTIDDERACNRCYVLDACMLYRRTTEAPMQMTSPIYNTYDLKTSHITSAHSEFFKKWEALISMEEQDLVRFKKELWTMGAAEREKKGRCFAGMVLDETFTGLQHNALPAGGNNEAIGASSKIHKFTYRFARAYGWGKEDNSLLHGHMAQGDPITVSVEPHLLALTRGFVLELTPSEVIVGVDHSLSLDVIKARIGSDTQRVIFRLDKDELFGGMGRIRDNLAHLFYAEGDARRRKLVVDLKPPSFSPIAEMPPAVVKYTKDLNVSQQAAVAKVLAAEDYALILGMPGTGKTTVIAALIKALVEQGKTVLLSSYTHSAVDTILLKLDDADFGILRLGNVDKIHSDIHKYTLARRRIATTVEQLEHQLISPPVVATTCLSVRNNNARKGGLDVSLFRRLSDAHPEAVADLAYQYRMNEDIMLLSNKLIYSDRLRCGSAKIAHQTLALPNNTFFDRLHTTKSSCSDGCWIEKLVSPNCKAIFVDTDLVPGIESRVGDLVQNEVEASLIYQLTESLLQCGVKEAQIGLISLYRQQVKLLSHLFLERKGIEILTADRSQGRDKDCIIISLVKSNDAGQIGDLVKDWRRMNVSFTRARSKLVIFGSRKTLQNAPILSEFFHLMDSKKWIFQLPAEAHKRHVGVFESCSTPSKRAVNQLSDIAKENMILESTQERPQKKLKKKTIENTGLIRGRPILKDLIHDTM</sequence>
<dbReference type="GO" id="GO:0016887">
    <property type="term" value="F:ATP hydrolysis activity"/>
    <property type="evidence" value="ECO:0007669"/>
    <property type="project" value="RHEA"/>
</dbReference>
<keyword evidence="18 20" id="KW-0511">Multifunctional enzyme</keyword>
<dbReference type="InterPro" id="IPR045055">
    <property type="entry name" value="DNA2/NAM7-like"/>
</dbReference>
<evidence type="ECO:0000256" key="18">
    <source>
        <dbReference type="ARBA" id="ARBA00023268"/>
    </source>
</evidence>
<evidence type="ECO:0000313" key="25">
    <source>
        <dbReference type="EMBL" id="TFK37115.1"/>
    </source>
</evidence>
<evidence type="ECO:0000259" key="23">
    <source>
        <dbReference type="Pfam" id="PF13086"/>
    </source>
</evidence>
<comment type="subcellular location">
    <subcellularLocation>
        <location evidence="20">Nucleus</location>
    </subcellularLocation>
    <subcellularLocation>
        <location evidence="20">Chromosome</location>
    </subcellularLocation>
</comment>
<dbReference type="PANTHER" id="PTHR10887">
    <property type="entry name" value="DNA2/NAM7 HELICASE FAMILY"/>
    <property type="match status" value="1"/>
</dbReference>